<keyword evidence="1" id="KW-0240">DNA-directed RNA polymerase</keyword>
<dbReference type="RefSeq" id="WP_307203536.1">
    <property type="nucleotide sequence ID" value="NZ_JAUSST010000002.1"/>
</dbReference>
<evidence type="ECO:0000313" key="2">
    <source>
        <dbReference type="Proteomes" id="UP001229346"/>
    </source>
</evidence>
<comment type="caution">
    <text evidence="1">The sequence shown here is derived from an EMBL/GenBank/DDBJ whole genome shotgun (WGS) entry which is preliminary data.</text>
</comment>
<accession>A0ABT9TZ28</accession>
<organism evidence="1 2">
    <name type="scientific">Paenibacillus harenae</name>
    <dbReference type="NCBI Taxonomy" id="306543"/>
    <lineage>
        <taxon>Bacteria</taxon>
        <taxon>Bacillati</taxon>
        <taxon>Bacillota</taxon>
        <taxon>Bacilli</taxon>
        <taxon>Bacillales</taxon>
        <taxon>Paenibacillaceae</taxon>
        <taxon>Paenibacillus</taxon>
    </lineage>
</organism>
<reference evidence="1 2" key="1">
    <citation type="submission" date="2023-07" db="EMBL/GenBank/DDBJ databases">
        <title>Sorghum-associated microbial communities from plants grown in Nebraska, USA.</title>
        <authorList>
            <person name="Schachtman D."/>
        </authorList>
    </citation>
    <scope>NUCLEOTIDE SEQUENCE [LARGE SCALE GENOMIC DNA]</scope>
    <source>
        <strain evidence="1 2">CC482</strain>
    </source>
</reference>
<proteinExistence type="predicted"/>
<gene>
    <name evidence="1" type="ORF">J2T15_002059</name>
</gene>
<name>A0ABT9TZ28_PAEHA</name>
<keyword evidence="1" id="KW-0804">Transcription</keyword>
<dbReference type="EMBL" id="JAUSSU010000004">
    <property type="protein sequence ID" value="MDQ0112624.1"/>
    <property type="molecule type" value="Genomic_DNA"/>
</dbReference>
<dbReference type="SUPFAM" id="SSF47789">
    <property type="entry name" value="C-terminal domain of RNA polymerase alpha subunit"/>
    <property type="match status" value="1"/>
</dbReference>
<protein>
    <submittedName>
        <fullName evidence="1">DNA-directed RNA polymerase alpha subunit</fullName>
    </submittedName>
</protein>
<evidence type="ECO:0000313" key="1">
    <source>
        <dbReference type="EMBL" id="MDQ0112624.1"/>
    </source>
</evidence>
<dbReference type="GO" id="GO:0000428">
    <property type="term" value="C:DNA-directed RNA polymerase complex"/>
    <property type="evidence" value="ECO:0007669"/>
    <property type="project" value="UniProtKB-KW"/>
</dbReference>
<dbReference type="Proteomes" id="UP001229346">
    <property type="component" value="Unassembled WGS sequence"/>
</dbReference>
<sequence length="71" mass="7821">MDPLNKPTEQSDLPKISSPATRALTAAGYFRLQQFTKVTEADLLKLHGVGPKGIRILKEALKERGLSFAQK</sequence>
<dbReference type="Gene3D" id="1.10.150.20">
    <property type="entry name" value="5' to 3' exonuclease, C-terminal subdomain"/>
    <property type="match status" value="1"/>
</dbReference>
<keyword evidence="2" id="KW-1185">Reference proteome</keyword>